<keyword evidence="2" id="KW-1185">Reference proteome</keyword>
<evidence type="ECO:0000313" key="2">
    <source>
        <dbReference type="Proteomes" id="UP000198312"/>
    </source>
</evidence>
<gene>
    <name evidence="1" type="ORF">CFK37_00445</name>
</gene>
<organism evidence="1 2">
    <name type="scientific">Virgibacillus phasianinus</name>
    <dbReference type="NCBI Taxonomy" id="2017483"/>
    <lineage>
        <taxon>Bacteria</taxon>
        <taxon>Bacillati</taxon>
        <taxon>Bacillota</taxon>
        <taxon>Bacilli</taxon>
        <taxon>Bacillales</taxon>
        <taxon>Bacillaceae</taxon>
        <taxon>Virgibacillus</taxon>
    </lineage>
</organism>
<dbReference type="InterPro" id="IPR029058">
    <property type="entry name" value="AB_hydrolase_fold"/>
</dbReference>
<proteinExistence type="predicted"/>
<name>A0A220TYM0_9BACI</name>
<protein>
    <recommendedName>
        <fullName evidence="3">Alpha/beta hydrolase</fullName>
    </recommendedName>
</protein>
<sequence>MTLDQLLPEENDVYVIAKSIGTVALASELANRNKLRNAKAIWLTPLLQNDYIFDHLINRNLQEGLIIMGDNDRCYLEERFDQLAGKDKMKPILIKGTDHALEHEDGMYKSIDCLKEILNEIDKFTTE</sequence>
<accession>A0A220TYM0</accession>
<dbReference type="OrthoDB" id="1908495at2"/>
<evidence type="ECO:0000313" key="1">
    <source>
        <dbReference type="EMBL" id="ASK60781.1"/>
    </source>
</evidence>
<reference evidence="1 2" key="1">
    <citation type="submission" date="2017-07" db="EMBL/GenBank/DDBJ databases">
        <title>Virgibacillus sp. LM2416.</title>
        <authorList>
            <person name="Tak E.J."/>
            <person name="Bae J.-W."/>
        </authorList>
    </citation>
    <scope>NUCLEOTIDE SEQUENCE [LARGE SCALE GENOMIC DNA]</scope>
    <source>
        <strain evidence="1 2">LM2416</strain>
    </source>
</reference>
<dbReference type="AlphaFoldDB" id="A0A220TYM0"/>
<dbReference type="KEGG" id="vil:CFK37_00445"/>
<evidence type="ECO:0008006" key="3">
    <source>
        <dbReference type="Google" id="ProtNLM"/>
    </source>
</evidence>
<dbReference type="Gene3D" id="3.40.50.1820">
    <property type="entry name" value="alpha/beta hydrolase"/>
    <property type="match status" value="1"/>
</dbReference>
<dbReference type="EMBL" id="CP022315">
    <property type="protein sequence ID" value="ASK60781.1"/>
    <property type="molecule type" value="Genomic_DNA"/>
</dbReference>
<dbReference type="Proteomes" id="UP000198312">
    <property type="component" value="Chromosome"/>
</dbReference>
<dbReference type="RefSeq" id="WP_089060058.1">
    <property type="nucleotide sequence ID" value="NZ_CP022315.1"/>
</dbReference>